<sequence>MRTDKELAFTLRKQGRSYKKIHNELGMSVSTLSNWFKNVDFSEEIKLSVIARAQKLSTARLQSLNQARGDLLHAYYAQAETEAVKELKKNINNPLFTSAVAAYWGEGDKLTKNQIRLTNTDPQMIRLFKSFLVNICTVPTQKLRCALFIYEDLNETTCRNYWKQQTGIENFHKTMVLPSRHKTKRLPYGICTLVVSSAYLKKKMNIWIDQMPKIVLNMVPEKGK</sequence>
<comment type="caution">
    <text evidence="1">The sequence shown here is derived from an EMBL/GenBank/DDBJ whole genome shotgun (WGS) entry which is preliminary data.</text>
</comment>
<name>A0A1F6FT89_9BACT</name>
<dbReference type="EMBL" id="MFMT01000008">
    <property type="protein sequence ID" value="OGG89040.1"/>
    <property type="molecule type" value="Genomic_DNA"/>
</dbReference>
<organism evidence="1 2">
    <name type="scientific">Candidatus Kaiserbacteria bacterium RIFOXYD1_FULL_42_15</name>
    <dbReference type="NCBI Taxonomy" id="1798532"/>
    <lineage>
        <taxon>Bacteria</taxon>
        <taxon>Candidatus Kaiseribacteriota</taxon>
    </lineage>
</organism>
<evidence type="ECO:0000313" key="2">
    <source>
        <dbReference type="Proteomes" id="UP000179230"/>
    </source>
</evidence>
<evidence type="ECO:0000313" key="1">
    <source>
        <dbReference type="EMBL" id="OGG89040.1"/>
    </source>
</evidence>
<reference evidence="1 2" key="1">
    <citation type="journal article" date="2016" name="Nat. Commun.">
        <title>Thousands of microbial genomes shed light on interconnected biogeochemical processes in an aquifer system.</title>
        <authorList>
            <person name="Anantharaman K."/>
            <person name="Brown C.T."/>
            <person name="Hug L.A."/>
            <person name="Sharon I."/>
            <person name="Castelle C.J."/>
            <person name="Probst A.J."/>
            <person name="Thomas B.C."/>
            <person name="Singh A."/>
            <person name="Wilkins M.J."/>
            <person name="Karaoz U."/>
            <person name="Brodie E.L."/>
            <person name="Williams K.H."/>
            <person name="Hubbard S.S."/>
            <person name="Banfield J.F."/>
        </authorList>
    </citation>
    <scope>NUCLEOTIDE SEQUENCE [LARGE SCALE GENOMIC DNA]</scope>
</reference>
<dbReference type="Gene3D" id="1.10.10.60">
    <property type="entry name" value="Homeodomain-like"/>
    <property type="match status" value="1"/>
</dbReference>
<protein>
    <submittedName>
        <fullName evidence="1">Uncharacterized protein</fullName>
    </submittedName>
</protein>
<dbReference type="Proteomes" id="UP000179230">
    <property type="component" value="Unassembled WGS sequence"/>
</dbReference>
<gene>
    <name evidence="1" type="ORF">A2592_01105</name>
</gene>
<accession>A0A1F6FT89</accession>
<dbReference type="AlphaFoldDB" id="A0A1F6FT89"/>
<proteinExistence type="predicted"/>